<evidence type="ECO:0000256" key="4">
    <source>
        <dbReference type="SAM" id="Phobius"/>
    </source>
</evidence>
<gene>
    <name evidence="6" type="ORF">Q604_UNBC17636G0001</name>
</gene>
<evidence type="ECO:0000313" key="6">
    <source>
        <dbReference type="EMBL" id="ETJ25841.1"/>
    </source>
</evidence>
<dbReference type="GO" id="GO:0005524">
    <property type="term" value="F:ATP binding"/>
    <property type="evidence" value="ECO:0007669"/>
    <property type="project" value="UniProtKB-KW"/>
</dbReference>
<evidence type="ECO:0000256" key="2">
    <source>
        <dbReference type="ARBA" id="ARBA00022989"/>
    </source>
</evidence>
<keyword evidence="1 4" id="KW-0812">Transmembrane</keyword>
<evidence type="ECO:0000256" key="3">
    <source>
        <dbReference type="ARBA" id="ARBA00023136"/>
    </source>
</evidence>
<keyword evidence="6" id="KW-0067">ATP-binding</keyword>
<feature type="transmembrane region" description="Helical" evidence="4">
    <location>
        <begin position="49"/>
        <end position="70"/>
    </location>
</feature>
<proteinExistence type="predicted"/>
<dbReference type="EMBL" id="AZMM01017636">
    <property type="protein sequence ID" value="ETJ25841.1"/>
    <property type="molecule type" value="Genomic_DNA"/>
</dbReference>
<dbReference type="InterPro" id="IPR011527">
    <property type="entry name" value="ABC1_TM_dom"/>
</dbReference>
<dbReference type="SUPFAM" id="SSF90123">
    <property type="entry name" value="ABC transporter transmembrane region"/>
    <property type="match status" value="1"/>
</dbReference>
<dbReference type="InterPro" id="IPR036640">
    <property type="entry name" value="ABC1_TM_sf"/>
</dbReference>
<accession>W1X6R5</accession>
<organism evidence="6">
    <name type="scientific">human gut metagenome</name>
    <dbReference type="NCBI Taxonomy" id="408170"/>
    <lineage>
        <taxon>unclassified sequences</taxon>
        <taxon>metagenomes</taxon>
        <taxon>organismal metagenomes</taxon>
    </lineage>
</organism>
<feature type="non-terminal residue" evidence="6">
    <location>
        <position position="74"/>
    </location>
</feature>
<dbReference type="PROSITE" id="PS50929">
    <property type="entry name" value="ABC_TM1F"/>
    <property type="match status" value="1"/>
</dbReference>
<sequence>AALRERLGSAAMHLPLSVVESAGTGDLLGRTSHDLESIRFVVQRGVSQILVIVLTILSVVVAALLASPLLGVCM</sequence>
<dbReference type="GO" id="GO:0140359">
    <property type="term" value="F:ABC-type transporter activity"/>
    <property type="evidence" value="ECO:0007669"/>
    <property type="project" value="InterPro"/>
</dbReference>
<feature type="domain" description="ABC transmembrane type-1" evidence="5">
    <location>
        <begin position="1"/>
        <end position="74"/>
    </location>
</feature>
<keyword evidence="2 4" id="KW-1133">Transmembrane helix</keyword>
<comment type="caution">
    <text evidence="6">The sequence shown here is derived from an EMBL/GenBank/DDBJ whole genome shotgun (WGS) entry which is preliminary data.</text>
</comment>
<dbReference type="AlphaFoldDB" id="W1X6R5"/>
<dbReference type="GO" id="GO:0016020">
    <property type="term" value="C:membrane"/>
    <property type="evidence" value="ECO:0007669"/>
    <property type="project" value="InterPro"/>
</dbReference>
<dbReference type="Gene3D" id="1.20.1560.10">
    <property type="entry name" value="ABC transporter type 1, transmembrane domain"/>
    <property type="match status" value="1"/>
</dbReference>
<protein>
    <submittedName>
        <fullName evidence="6">ABC superfamily ATP binding cassette transporter ATP-binding and permease protein</fullName>
    </submittedName>
</protein>
<name>W1X6R5_9ZZZZ</name>
<evidence type="ECO:0000256" key="1">
    <source>
        <dbReference type="ARBA" id="ARBA00022692"/>
    </source>
</evidence>
<reference evidence="6" key="1">
    <citation type="submission" date="2013-12" db="EMBL/GenBank/DDBJ databases">
        <title>A Varibaculum cambriense genome reconstructed from a premature infant gut community with otherwise low bacterial novelty that shifts toward anaerobic metabolism during the third week of life.</title>
        <authorList>
            <person name="Brown C.T."/>
            <person name="Sharon I."/>
            <person name="Thomas B.C."/>
            <person name="Castelle C.J."/>
            <person name="Morowitz M.J."/>
            <person name="Banfield J.F."/>
        </authorList>
    </citation>
    <scope>NUCLEOTIDE SEQUENCE</scope>
</reference>
<feature type="non-terminal residue" evidence="6">
    <location>
        <position position="1"/>
    </location>
</feature>
<keyword evidence="6" id="KW-0547">Nucleotide-binding</keyword>
<dbReference type="Pfam" id="PF00664">
    <property type="entry name" value="ABC_membrane"/>
    <property type="match status" value="1"/>
</dbReference>
<keyword evidence="3 4" id="KW-0472">Membrane</keyword>
<evidence type="ECO:0000259" key="5">
    <source>
        <dbReference type="PROSITE" id="PS50929"/>
    </source>
</evidence>